<accession>A0ACB9TDF7</accession>
<comment type="caution">
    <text evidence="1">The sequence shown here is derived from an EMBL/GenBank/DDBJ whole genome shotgun (WGS) entry which is preliminary data.</text>
</comment>
<organism evidence="1 2">
    <name type="scientific">Holotrichia oblita</name>
    <name type="common">Chafer beetle</name>
    <dbReference type="NCBI Taxonomy" id="644536"/>
    <lineage>
        <taxon>Eukaryota</taxon>
        <taxon>Metazoa</taxon>
        <taxon>Ecdysozoa</taxon>
        <taxon>Arthropoda</taxon>
        <taxon>Hexapoda</taxon>
        <taxon>Insecta</taxon>
        <taxon>Pterygota</taxon>
        <taxon>Neoptera</taxon>
        <taxon>Endopterygota</taxon>
        <taxon>Coleoptera</taxon>
        <taxon>Polyphaga</taxon>
        <taxon>Scarabaeiformia</taxon>
        <taxon>Scarabaeidae</taxon>
        <taxon>Melolonthinae</taxon>
        <taxon>Holotrichia</taxon>
    </lineage>
</organism>
<proteinExistence type="predicted"/>
<sequence length="90" mass="9684">MRTYVIAFFAILAVANSAVVAPVFYSGAYPAHGLAYVATPLTASGYPLLVPGSGLEGQYIPDITEKLFDDGSYRPEITEKLFDDGSYRGE</sequence>
<dbReference type="EMBL" id="CM043017">
    <property type="protein sequence ID" value="KAI4464857.1"/>
    <property type="molecule type" value="Genomic_DNA"/>
</dbReference>
<name>A0ACB9TDF7_HOLOL</name>
<evidence type="ECO:0000313" key="1">
    <source>
        <dbReference type="EMBL" id="KAI4464857.1"/>
    </source>
</evidence>
<reference evidence="1" key="1">
    <citation type="submission" date="2022-04" db="EMBL/GenBank/DDBJ databases">
        <title>Chromosome-scale genome assembly of Holotrichia oblita Faldermann.</title>
        <authorList>
            <person name="Rongchong L."/>
        </authorList>
    </citation>
    <scope>NUCLEOTIDE SEQUENCE</scope>
    <source>
        <strain evidence="1">81SQS9</strain>
    </source>
</reference>
<keyword evidence="2" id="KW-1185">Reference proteome</keyword>
<dbReference type="Proteomes" id="UP001056778">
    <property type="component" value="Chromosome 3"/>
</dbReference>
<protein>
    <submittedName>
        <fullName evidence="1">Uncharacterized protein</fullName>
    </submittedName>
</protein>
<evidence type="ECO:0000313" key="2">
    <source>
        <dbReference type="Proteomes" id="UP001056778"/>
    </source>
</evidence>
<gene>
    <name evidence="1" type="ORF">MML48_3g00019185</name>
</gene>